<keyword evidence="1" id="KW-0732">Signal</keyword>
<feature type="signal peptide" evidence="1">
    <location>
        <begin position="1"/>
        <end position="21"/>
    </location>
</feature>
<gene>
    <name evidence="2" type="ORF">H9656_07745</name>
</gene>
<evidence type="ECO:0008006" key="4">
    <source>
        <dbReference type="Google" id="ProtNLM"/>
    </source>
</evidence>
<name>A0ABR8R0E8_9CAUL</name>
<dbReference type="EMBL" id="JACSQU010000001">
    <property type="protein sequence ID" value="MBD7941276.1"/>
    <property type="molecule type" value="Genomic_DNA"/>
</dbReference>
<evidence type="ECO:0000256" key="1">
    <source>
        <dbReference type="SAM" id="SignalP"/>
    </source>
</evidence>
<protein>
    <recommendedName>
        <fullName evidence="4">Lipoprotein</fullName>
    </recommendedName>
</protein>
<reference evidence="2 3" key="1">
    <citation type="submission" date="2020-08" db="EMBL/GenBank/DDBJ databases">
        <title>A Genomic Blueprint of the Chicken Gut Microbiome.</title>
        <authorList>
            <person name="Gilroy R."/>
            <person name="Ravi A."/>
            <person name="Getino M."/>
            <person name="Pursley I."/>
            <person name="Horton D.L."/>
            <person name="Alikhan N.-F."/>
            <person name="Baker D."/>
            <person name="Gharbi K."/>
            <person name="Hall N."/>
            <person name="Watson M."/>
            <person name="Adriaenssens E.M."/>
            <person name="Foster-Nyarko E."/>
            <person name="Jarju S."/>
            <person name="Secka A."/>
            <person name="Antonio M."/>
            <person name="Oren A."/>
            <person name="Chaudhuri R."/>
            <person name="La Ragione R.M."/>
            <person name="Hildebrand F."/>
            <person name="Pallen M.J."/>
        </authorList>
    </citation>
    <scope>NUCLEOTIDE SEQUENCE [LARGE SCALE GENOMIC DNA]</scope>
    <source>
        <strain evidence="2 3">Sa3CVA3</strain>
    </source>
</reference>
<comment type="caution">
    <text evidence="2">The sequence shown here is derived from an EMBL/GenBank/DDBJ whole genome shotgun (WGS) entry which is preliminary data.</text>
</comment>
<evidence type="ECO:0000313" key="3">
    <source>
        <dbReference type="Proteomes" id="UP000638918"/>
    </source>
</evidence>
<accession>A0ABR8R0E8</accession>
<keyword evidence="3" id="KW-1185">Reference proteome</keyword>
<dbReference type="Pfam" id="PF20101">
    <property type="entry name" value="DUF6491"/>
    <property type="match status" value="1"/>
</dbReference>
<sequence length="142" mass="14663">MSARFISAVLLCAAAGLAACAPTSSGDAAHSGQSAQSAAAGARACVFQRDIRNFRVSSDERNIYVRGPGQTIYRLEVAGACPELDHPLAIGFAPRGGINNLCTGDMTRLVFGRSASAIPCDVRMAGALSAAEVAALPERERP</sequence>
<dbReference type="PROSITE" id="PS51257">
    <property type="entry name" value="PROKAR_LIPOPROTEIN"/>
    <property type="match status" value="1"/>
</dbReference>
<organism evidence="2 3">
    <name type="scientific">Brevundimonas guildfordensis</name>
    <dbReference type="NCBI Taxonomy" id="2762241"/>
    <lineage>
        <taxon>Bacteria</taxon>
        <taxon>Pseudomonadati</taxon>
        <taxon>Pseudomonadota</taxon>
        <taxon>Alphaproteobacteria</taxon>
        <taxon>Caulobacterales</taxon>
        <taxon>Caulobacteraceae</taxon>
        <taxon>Brevundimonas</taxon>
    </lineage>
</organism>
<proteinExistence type="predicted"/>
<evidence type="ECO:0000313" key="2">
    <source>
        <dbReference type="EMBL" id="MBD7941276.1"/>
    </source>
</evidence>
<dbReference type="Proteomes" id="UP000638918">
    <property type="component" value="Unassembled WGS sequence"/>
</dbReference>
<dbReference type="RefSeq" id="WP_191743575.1">
    <property type="nucleotide sequence ID" value="NZ_JACSQU010000001.1"/>
</dbReference>
<feature type="chain" id="PRO_5046029625" description="Lipoprotein" evidence="1">
    <location>
        <begin position="22"/>
        <end position="142"/>
    </location>
</feature>
<dbReference type="InterPro" id="IPR045500">
    <property type="entry name" value="DUF6491"/>
</dbReference>